<evidence type="ECO:0000313" key="3">
    <source>
        <dbReference type="EMBL" id="UXE62098.1"/>
    </source>
</evidence>
<dbReference type="CDD" id="cd03789">
    <property type="entry name" value="GT9_LPS_heptosyltransferase"/>
    <property type="match status" value="1"/>
</dbReference>
<dbReference type="Proteomes" id="UP001065613">
    <property type="component" value="Chromosome"/>
</dbReference>
<dbReference type="Gene3D" id="3.40.50.2000">
    <property type="entry name" value="Glycogen Phosphorylase B"/>
    <property type="match status" value="2"/>
</dbReference>
<keyword evidence="2" id="KW-0808">Transferase</keyword>
<dbReference type="GO" id="GO:0008713">
    <property type="term" value="F:ADP-heptose-lipopolysaccharide heptosyltransferase activity"/>
    <property type="evidence" value="ECO:0007669"/>
    <property type="project" value="TreeGrafter"/>
</dbReference>
<dbReference type="EMBL" id="CP073041">
    <property type="protein sequence ID" value="UXE62098.1"/>
    <property type="molecule type" value="Genomic_DNA"/>
</dbReference>
<dbReference type="SUPFAM" id="SSF53756">
    <property type="entry name" value="UDP-Glycosyltransferase/glycogen phosphorylase"/>
    <property type="match status" value="1"/>
</dbReference>
<protein>
    <submittedName>
        <fullName evidence="3">Glycosyltransferase family 9 protein</fullName>
    </submittedName>
</protein>
<reference evidence="3" key="1">
    <citation type="submission" date="2021-04" db="EMBL/GenBank/DDBJ databases">
        <title>Genome sequence of Woronichinia naegeliana from Washington state freshwater lake bloom.</title>
        <authorList>
            <person name="Dreher T.W."/>
        </authorList>
    </citation>
    <scope>NUCLEOTIDE SEQUENCE</scope>
    <source>
        <strain evidence="3">WA131</strain>
    </source>
</reference>
<dbReference type="InterPro" id="IPR002201">
    <property type="entry name" value="Glyco_trans_9"/>
</dbReference>
<dbReference type="Pfam" id="PF01075">
    <property type="entry name" value="Glyco_transf_9"/>
    <property type="match status" value="1"/>
</dbReference>
<name>A0A977PXB5_9CYAN</name>
<dbReference type="PANTHER" id="PTHR30160">
    <property type="entry name" value="TETRAACYLDISACCHARIDE 4'-KINASE-RELATED"/>
    <property type="match status" value="1"/>
</dbReference>
<proteinExistence type="predicted"/>
<sequence>MRILALVPGGISDQLLFFPALESLRATYPNAAIDVIVEPRAKSAYRVCPYVNEVLLFDFKDRNGLADYLNLLGIIRDREYEAAVSVGRNWAVGLLLWLNGIPVRVGYQTEASWFLSNPVPLKPEQYAAELYHDLVQGFGIQSPCPALKVTVPKEDIVWAEAEQQRLDLKSNGYILIHDSSSRLASIQGLNKIYPVAKWHQVIEDIQAKQPDLGIVLLQGPDSEEWLAEMQKNHPHLKITRPGDLGKLAAMIAGANLMICTNSAPMHLSVAVGTYTIALFGPTDQAKLLPSGQERFIGIQSPSGDIGDIKPEKILEQVWRS</sequence>
<dbReference type="GO" id="GO:0009244">
    <property type="term" value="P:lipopolysaccharide core region biosynthetic process"/>
    <property type="evidence" value="ECO:0007669"/>
    <property type="project" value="TreeGrafter"/>
</dbReference>
<accession>A0A977PXB5</accession>
<dbReference type="KEGG" id="wna:KA717_04370"/>
<evidence type="ECO:0000256" key="1">
    <source>
        <dbReference type="ARBA" id="ARBA00022676"/>
    </source>
</evidence>
<evidence type="ECO:0000256" key="2">
    <source>
        <dbReference type="ARBA" id="ARBA00022679"/>
    </source>
</evidence>
<dbReference type="PANTHER" id="PTHR30160:SF7">
    <property type="entry name" value="ADP-HEPTOSE--LPS HEPTOSYLTRANSFERASE 2"/>
    <property type="match status" value="1"/>
</dbReference>
<gene>
    <name evidence="3" type="ORF">KA717_04370</name>
</gene>
<dbReference type="InterPro" id="IPR051199">
    <property type="entry name" value="LPS_LOS_Heptosyltrfase"/>
</dbReference>
<keyword evidence="1" id="KW-0328">Glycosyltransferase</keyword>
<dbReference type="GO" id="GO:0005829">
    <property type="term" value="C:cytosol"/>
    <property type="evidence" value="ECO:0007669"/>
    <property type="project" value="TreeGrafter"/>
</dbReference>
<dbReference type="AlphaFoldDB" id="A0A977PXB5"/>
<organism evidence="3">
    <name type="scientific">Woronichinia naegeliana WA131</name>
    <dbReference type="NCBI Taxonomy" id="2824559"/>
    <lineage>
        <taxon>Bacteria</taxon>
        <taxon>Bacillati</taxon>
        <taxon>Cyanobacteriota</taxon>
        <taxon>Cyanophyceae</taxon>
        <taxon>Synechococcales</taxon>
        <taxon>Coelosphaeriaceae</taxon>
        <taxon>Woronichinia</taxon>
    </lineage>
</organism>